<reference evidence="1" key="1">
    <citation type="submission" date="2023-03" db="EMBL/GenBank/DDBJ databases">
        <title>MT1 and MT2 Draft Genomes of Novel Species.</title>
        <authorList>
            <person name="Venkateswaran K."/>
        </authorList>
    </citation>
    <scope>NUCLEOTIDE SEQUENCE</scope>
    <source>
        <strain evidence="1">F6_3S_P_1C</strain>
    </source>
</reference>
<dbReference type="RefSeq" id="WP_301245408.1">
    <property type="nucleotide sequence ID" value="NZ_JAROCD010000003.1"/>
</dbReference>
<organism evidence="1 2">
    <name type="scientific">Paenibacillus vandeheii</name>
    <dbReference type="NCBI Taxonomy" id="3035917"/>
    <lineage>
        <taxon>Bacteria</taxon>
        <taxon>Bacillati</taxon>
        <taxon>Bacillota</taxon>
        <taxon>Bacilli</taxon>
        <taxon>Bacillales</taxon>
        <taxon>Paenibacillaceae</taxon>
        <taxon>Paenibacillus</taxon>
    </lineage>
</organism>
<keyword evidence="2" id="KW-1185">Reference proteome</keyword>
<sequence length="81" mass="9166">MSKFDIVTKLKDGFEIRVEGLDGNILNIEEAQPILNLAYSNFITGLTNNSSINVNDEHGNTRQYKFEDLASLTINFVEENE</sequence>
<dbReference type="Proteomes" id="UP001174205">
    <property type="component" value="Unassembled WGS sequence"/>
</dbReference>
<protein>
    <submittedName>
        <fullName evidence="1">Uncharacterized protein</fullName>
    </submittedName>
</protein>
<name>A0ABT8J706_9BACL</name>
<evidence type="ECO:0000313" key="1">
    <source>
        <dbReference type="EMBL" id="MDN4600757.1"/>
    </source>
</evidence>
<accession>A0ABT8J706</accession>
<comment type="caution">
    <text evidence="1">The sequence shown here is derived from an EMBL/GenBank/DDBJ whole genome shotgun (WGS) entry which is preliminary data.</text>
</comment>
<gene>
    <name evidence="1" type="ORF">P5G61_05930</name>
</gene>
<dbReference type="EMBL" id="JAROCD010000003">
    <property type="protein sequence ID" value="MDN4600757.1"/>
    <property type="molecule type" value="Genomic_DNA"/>
</dbReference>
<evidence type="ECO:0000313" key="2">
    <source>
        <dbReference type="Proteomes" id="UP001174205"/>
    </source>
</evidence>
<proteinExistence type="predicted"/>